<protein>
    <submittedName>
        <fullName evidence="1">Uncharacterized protein</fullName>
    </submittedName>
</protein>
<dbReference type="Proteomes" id="UP000655830">
    <property type="component" value="Unassembled WGS sequence"/>
</dbReference>
<dbReference type="RefSeq" id="WP_249333532.1">
    <property type="nucleotide sequence ID" value="NZ_JACRSY010000029.1"/>
</dbReference>
<organism evidence="1 2">
    <name type="scientific">Zhenhengia yiwuensis</name>
    <dbReference type="NCBI Taxonomy" id="2763666"/>
    <lineage>
        <taxon>Bacteria</taxon>
        <taxon>Bacillati</taxon>
        <taxon>Bacillota</taxon>
        <taxon>Clostridia</taxon>
        <taxon>Lachnospirales</taxon>
        <taxon>Lachnospiraceae</taxon>
        <taxon>Zhenhengia</taxon>
    </lineage>
</organism>
<reference evidence="1" key="1">
    <citation type="submission" date="2020-08" db="EMBL/GenBank/DDBJ databases">
        <title>Genome public.</title>
        <authorList>
            <person name="Liu C."/>
            <person name="Sun Q."/>
        </authorList>
    </citation>
    <scope>NUCLEOTIDE SEQUENCE</scope>
    <source>
        <strain evidence="1">NSJ-12</strain>
    </source>
</reference>
<comment type="caution">
    <text evidence="1">The sequence shown here is derived from an EMBL/GenBank/DDBJ whole genome shotgun (WGS) entry which is preliminary data.</text>
</comment>
<keyword evidence="2" id="KW-1185">Reference proteome</keyword>
<evidence type="ECO:0000313" key="2">
    <source>
        <dbReference type="Proteomes" id="UP000655830"/>
    </source>
</evidence>
<dbReference type="EMBL" id="JACRSY010000029">
    <property type="protein sequence ID" value="MBC8580835.1"/>
    <property type="molecule type" value="Genomic_DNA"/>
</dbReference>
<evidence type="ECO:0000313" key="1">
    <source>
        <dbReference type="EMBL" id="MBC8580835.1"/>
    </source>
</evidence>
<sequence length="48" mass="5694">MFEYVFGFLVGAVTTYICLKGQSKQFDQVMQDNNQQLREINQKLNSRY</sequence>
<gene>
    <name evidence="1" type="ORF">H8718_15055</name>
</gene>
<name>A0A926IAG0_9FIRM</name>
<proteinExistence type="predicted"/>
<dbReference type="AlphaFoldDB" id="A0A926IAG0"/>
<accession>A0A926IAG0</accession>